<dbReference type="EMBL" id="CM004397">
    <property type="protein sequence ID" value="KAG8644779.1"/>
    <property type="molecule type" value="Genomic_DNA"/>
</dbReference>
<protein>
    <submittedName>
        <fullName evidence="1">Uncharacterized protein</fullName>
    </submittedName>
</protein>
<evidence type="ECO:0000313" key="2">
    <source>
        <dbReference type="Proteomes" id="UP000091857"/>
    </source>
</evidence>
<dbReference type="Proteomes" id="UP000091857">
    <property type="component" value="Chromosome 11"/>
</dbReference>
<accession>A0ACB7GWP3</accession>
<comment type="caution">
    <text evidence="1">The sequence shown here is derived from an EMBL/GenBank/DDBJ whole genome shotgun (WGS) entry which is preliminary data.</text>
</comment>
<keyword evidence="2" id="KW-1185">Reference proteome</keyword>
<evidence type="ECO:0000313" key="1">
    <source>
        <dbReference type="EMBL" id="KAG8644779.1"/>
    </source>
</evidence>
<organism evidence="1 2">
    <name type="scientific">Manihot esculenta</name>
    <name type="common">Cassava</name>
    <name type="synonym">Jatropha manihot</name>
    <dbReference type="NCBI Taxonomy" id="3983"/>
    <lineage>
        <taxon>Eukaryota</taxon>
        <taxon>Viridiplantae</taxon>
        <taxon>Streptophyta</taxon>
        <taxon>Embryophyta</taxon>
        <taxon>Tracheophyta</taxon>
        <taxon>Spermatophyta</taxon>
        <taxon>Magnoliopsida</taxon>
        <taxon>eudicotyledons</taxon>
        <taxon>Gunneridae</taxon>
        <taxon>Pentapetalae</taxon>
        <taxon>rosids</taxon>
        <taxon>fabids</taxon>
        <taxon>Malpighiales</taxon>
        <taxon>Euphorbiaceae</taxon>
        <taxon>Crotonoideae</taxon>
        <taxon>Manihoteae</taxon>
        <taxon>Manihot</taxon>
    </lineage>
</organism>
<reference evidence="2" key="1">
    <citation type="journal article" date="2016" name="Nat. Biotechnol.">
        <title>Sequencing wild and cultivated cassava and related species reveals extensive interspecific hybridization and genetic diversity.</title>
        <authorList>
            <person name="Bredeson J.V."/>
            <person name="Lyons J.B."/>
            <person name="Prochnik S.E."/>
            <person name="Wu G.A."/>
            <person name="Ha C.M."/>
            <person name="Edsinger-Gonzales E."/>
            <person name="Grimwood J."/>
            <person name="Schmutz J."/>
            <person name="Rabbi I.Y."/>
            <person name="Egesi C."/>
            <person name="Nauluvula P."/>
            <person name="Lebot V."/>
            <person name="Ndunguru J."/>
            <person name="Mkamilo G."/>
            <person name="Bart R.S."/>
            <person name="Setter T.L."/>
            <person name="Gleadow R.M."/>
            <person name="Kulakow P."/>
            <person name="Ferguson M.E."/>
            <person name="Rounsley S."/>
            <person name="Rokhsar D.S."/>
        </authorList>
    </citation>
    <scope>NUCLEOTIDE SEQUENCE [LARGE SCALE GENOMIC DNA]</scope>
    <source>
        <strain evidence="2">cv. AM560-2</strain>
    </source>
</reference>
<proteinExistence type="predicted"/>
<sequence length="85" mass="9712">MPESSRGLCLNKPGSAAEPQVRPPNMGVFCMHVRPPKEVWLATYKSPSDQKWARFLPILELRVFKLRSKFWELGDPRSSFLPSPS</sequence>
<name>A0ACB7GWP3_MANES</name>
<gene>
    <name evidence="1" type="ORF">MANES_11G165033v8</name>
</gene>